<comment type="caution">
    <text evidence="2">The sequence shown here is derived from an EMBL/GenBank/DDBJ whole genome shotgun (WGS) entry which is preliminary data.</text>
</comment>
<feature type="compositionally biased region" description="Pro residues" evidence="1">
    <location>
        <begin position="585"/>
        <end position="596"/>
    </location>
</feature>
<protein>
    <submittedName>
        <fullName evidence="2">(diamondback moth) hypothetical protein</fullName>
    </submittedName>
</protein>
<reference evidence="2" key="1">
    <citation type="submission" date="2020-11" db="EMBL/GenBank/DDBJ databases">
        <authorList>
            <person name="Whiteford S."/>
        </authorList>
    </citation>
    <scope>NUCLEOTIDE SEQUENCE</scope>
</reference>
<proteinExistence type="predicted"/>
<keyword evidence="3" id="KW-1185">Reference proteome</keyword>
<feature type="compositionally biased region" description="Basic and acidic residues" evidence="1">
    <location>
        <begin position="257"/>
        <end position="284"/>
    </location>
</feature>
<feature type="compositionally biased region" description="Basic residues" evidence="1">
    <location>
        <begin position="153"/>
        <end position="162"/>
    </location>
</feature>
<feature type="compositionally biased region" description="Basic and acidic residues" evidence="1">
    <location>
        <begin position="102"/>
        <end position="113"/>
    </location>
</feature>
<dbReference type="Proteomes" id="UP000653454">
    <property type="component" value="Unassembled WGS sequence"/>
</dbReference>
<feature type="region of interest" description="Disordered" evidence="1">
    <location>
        <begin position="227"/>
        <end position="284"/>
    </location>
</feature>
<sequence>MACQSGDNKKLFKVFDATRQKSHKRRDRVEEHSPVTDGSTSGGAALQPRSRPASGMPSLQDMSALQLDDITSDLGSHRRQGMSLALKGGRVSTPRSISPNADNRKREDAATEVARFDEDSIVYAFLEDAIKRDKKKRHGKRHDEVASPERDARRKHHHKHRHRDDAPLLDHKSRKESPPPVNQITETIVETFAKLCAQFNDNGRNADKQLPRQISNKSLQCLVENEIDQRPTKLRSPAHSREESPASRVRSHMTIHQRVDRTQPERYKDPSRHPSKQDMRRRDEYPILDPRRSRIEVNNLSTRGRHSPEYYRDYDREHRHYEEDKKRQCEQKTSRSFDIHRERYEGDNVRRTFRSDDKNYECRHRRFDERGGKKFDDRERFYEDRRREDKGRGKRNVDHHMDRLSVASRDDDYRERLSERERDSGSVADGASTVSDRSNYLKFVKQEIAEQRESMDKMMKLWKELMKCFKGVSKPQDQNLKSANATAEQARDSAASQLRLWRECMRRYETVARDVGDTDTRLKEEINKQRQEMAEMAAMWQECLQRYRDMSNDFNKLKQKLETPEPPTRLAAPAAPCAEGEPQPYRVPPPYPPPQPQLHHYAMGGSPLRGRASAPPPPPWHWWGEGRPRRRRQGSQESRGSGHSRDRRRRSRSRPRERRKDRDESRYKDKPSKTSAARSEHKPRKR</sequence>
<feature type="compositionally biased region" description="Basic residues" evidence="1">
    <location>
        <begin position="645"/>
        <end position="657"/>
    </location>
</feature>
<feature type="compositionally biased region" description="Basic and acidic residues" evidence="1">
    <location>
        <begin position="386"/>
        <end position="424"/>
    </location>
</feature>
<feature type="compositionally biased region" description="Basic and acidic residues" evidence="1">
    <location>
        <begin position="163"/>
        <end position="177"/>
    </location>
</feature>
<feature type="compositionally biased region" description="Basic and acidic residues" evidence="1">
    <location>
        <begin position="141"/>
        <end position="152"/>
    </location>
</feature>
<feature type="region of interest" description="Disordered" evidence="1">
    <location>
        <begin position="1"/>
        <end position="113"/>
    </location>
</feature>
<evidence type="ECO:0000313" key="2">
    <source>
        <dbReference type="EMBL" id="CAG9112560.1"/>
    </source>
</evidence>
<organism evidence="2 3">
    <name type="scientific">Plutella xylostella</name>
    <name type="common">Diamondback moth</name>
    <name type="synonym">Plutella maculipennis</name>
    <dbReference type="NCBI Taxonomy" id="51655"/>
    <lineage>
        <taxon>Eukaryota</taxon>
        <taxon>Metazoa</taxon>
        <taxon>Ecdysozoa</taxon>
        <taxon>Arthropoda</taxon>
        <taxon>Hexapoda</taxon>
        <taxon>Insecta</taxon>
        <taxon>Pterygota</taxon>
        <taxon>Neoptera</taxon>
        <taxon>Endopterygota</taxon>
        <taxon>Lepidoptera</taxon>
        <taxon>Glossata</taxon>
        <taxon>Ditrysia</taxon>
        <taxon>Yponomeutoidea</taxon>
        <taxon>Plutellidae</taxon>
        <taxon>Plutella</taxon>
    </lineage>
</organism>
<name>A0A8S4EA53_PLUXY</name>
<dbReference type="AlphaFoldDB" id="A0A8S4EA53"/>
<feature type="region of interest" description="Disordered" evidence="1">
    <location>
        <begin position="386"/>
        <end position="432"/>
    </location>
</feature>
<feature type="compositionally biased region" description="Basic and acidic residues" evidence="1">
    <location>
        <begin position="658"/>
        <end position="672"/>
    </location>
</feature>
<dbReference type="EMBL" id="CAJHNJ030000014">
    <property type="protein sequence ID" value="CAG9112560.1"/>
    <property type="molecule type" value="Genomic_DNA"/>
</dbReference>
<evidence type="ECO:0000313" key="3">
    <source>
        <dbReference type="Proteomes" id="UP000653454"/>
    </source>
</evidence>
<evidence type="ECO:0000256" key="1">
    <source>
        <dbReference type="SAM" id="MobiDB-lite"/>
    </source>
</evidence>
<feature type="compositionally biased region" description="Low complexity" evidence="1">
    <location>
        <begin position="568"/>
        <end position="584"/>
    </location>
</feature>
<accession>A0A8S4EA53</accession>
<feature type="region of interest" description="Disordered" evidence="1">
    <location>
        <begin position="130"/>
        <end position="181"/>
    </location>
</feature>
<feature type="region of interest" description="Disordered" evidence="1">
    <location>
        <begin position="561"/>
        <end position="686"/>
    </location>
</feature>
<gene>
    <name evidence="2" type="ORF">PLXY2_LOCUS4902</name>
</gene>